<keyword evidence="3" id="KW-0028">Amino-acid biosynthesis</keyword>
<dbReference type="InterPro" id="IPR046346">
    <property type="entry name" value="Aminoacid_DH-like_N_sf"/>
</dbReference>
<comment type="caution">
    <text evidence="5">The sequence shown here is derived from an EMBL/GenBank/DDBJ whole genome shotgun (WGS) entry which is preliminary data.</text>
</comment>
<dbReference type="GO" id="GO:0009423">
    <property type="term" value="P:chorismate biosynthetic process"/>
    <property type="evidence" value="ECO:0007669"/>
    <property type="project" value="TreeGrafter"/>
</dbReference>
<dbReference type="GO" id="GO:0009073">
    <property type="term" value="P:aromatic amino acid family biosynthetic process"/>
    <property type="evidence" value="ECO:0007669"/>
    <property type="project" value="UniProtKB-KW"/>
</dbReference>
<accession>A0A9W6EVE0</accession>
<keyword evidence="2" id="KW-0560">Oxidoreductase</keyword>
<feature type="domain" description="Shikimate dehydrogenase substrate binding N-terminal" evidence="4">
    <location>
        <begin position="15"/>
        <end position="97"/>
    </location>
</feature>
<protein>
    <submittedName>
        <fullName evidence="5">Shikimate 5-dehydrogenase</fullName>
    </submittedName>
</protein>
<name>A0A9W6EVE0_9FLAO</name>
<keyword evidence="3" id="KW-0057">Aromatic amino acid biosynthesis</keyword>
<evidence type="ECO:0000313" key="5">
    <source>
        <dbReference type="EMBL" id="GLB53704.1"/>
    </source>
</evidence>
<evidence type="ECO:0000256" key="1">
    <source>
        <dbReference type="ARBA" id="ARBA00004871"/>
    </source>
</evidence>
<comment type="pathway">
    <text evidence="1">Metabolic intermediate biosynthesis; chorismate biosynthesis; chorismate from D-erythrose 4-phosphate and phosphoenolpyruvate: step 4/7.</text>
</comment>
<dbReference type="SUPFAM" id="SSF53223">
    <property type="entry name" value="Aminoacid dehydrogenase-like, N-terminal domain"/>
    <property type="match status" value="1"/>
</dbReference>
<evidence type="ECO:0000256" key="3">
    <source>
        <dbReference type="ARBA" id="ARBA00023141"/>
    </source>
</evidence>
<dbReference type="SUPFAM" id="SSF51735">
    <property type="entry name" value="NAD(P)-binding Rossmann-fold domains"/>
    <property type="match status" value="1"/>
</dbReference>
<dbReference type="InterPro" id="IPR036291">
    <property type="entry name" value="NAD(P)-bd_dom_sf"/>
</dbReference>
<dbReference type="GO" id="GO:0050661">
    <property type="term" value="F:NADP binding"/>
    <property type="evidence" value="ECO:0007669"/>
    <property type="project" value="TreeGrafter"/>
</dbReference>
<keyword evidence="6" id="KW-1185">Reference proteome</keyword>
<evidence type="ECO:0000313" key="6">
    <source>
        <dbReference type="Proteomes" id="UP001143545"/>
    </source>
</evidence>
<reference evidence="5" key="1">
    <citation type="submission" date="2022-07" db="EMBL/GenBank/DDBJ databases">
        <title>Taxonomy of Novel Oxalotrophic and Methylotrophic Bacteria.</title>
        <authorList>
            <person name="Sahin N."/>
            <person name="Tani A."/>
        </authorList>
    </citation>
    <scope>NUCLEOTIDE SEQUENCE</scope>
    <source>
        <strain evidence="5">AM327</strain>
    </source>
</reference>
<proteinExistence type="predicted"/>
<dbReference type="Pfam" id="PF08501">
    <property type="entry name" value="Shikimate_dh_N"/>
    <property type="match status" value="1"/>
</dbReference>
<sequence>MENELEKKYKHLFGLLGQNIDYSFSRGYFNRKFENENRTDFFYTNFDIPEISQFPDILKTHKNITGFNVTIPYKESVIPYLDDLDATAKAIGAVNTIQVKDGKLIGYNTDYYGFLKAIQPLLTKNHTKALILGTGGASKAVAYVMSLLKIKYKFVSRSPKLKQFAYTDLNKEIIQHYKVIINTTPVGTFPNIEDKPSISYNHITNEHLLFDLIYNPEKTTFLQLGEKKGATIANGSQMLSGQAEKAWEIWGEANNF</sequence>
<dbReference type="InterPro" id="IPR022893">
    <property type="entry name" value="Shikimate_DH_fam"/>
</dbReference>
<dbReference type="PANTHER" id="PTHR21089">
    <property type="entry name" value="SHIKIMATE DEHYDROGENASE"/>
    <property type="match status" value="1"/>
</dbReference>
<organism evidence="5 6">
    <name type="scientific">Neptunitalea chrysea</name>
    <dbReference type="NCBI Taxonomy" id="1647581"/>
    <lineage>
        <taxon>Bacteria</taxon>
        <taxon>Pseudomonadati</taxon>
        <taxon>Bacteroidota</taxon>
        <taxon>Flavobacteriia</taxon>
        <taxon>Flavobacteriales</taxon>
        <taxon>Flavobacteriaceae</taxon>
        <taxon>Neptunitalea</taxon>
    </lineage>
</organism>
<dbReference type="PANTHER" id="PTHR21089:SF1">
    <property type="entry name" value="BIFUNCTIONAL 3-DEHYDROQUINATE DEHYDRATASE_SHIKIMATE DEHYDROGENASE, CHLOROPLASTIC"/>
    <property type="match status" value="1"/>
</dbReference>
<evidence type="ECO:0000259" key="4">
    <source>
        <dbReference type="Pfam" id="PF08501"/>
    </source>
</evidence>
<dbReference type="RefSeq" id="WP_281755851.1">
    <property type="nucleotide sequence ID" value="NZ_BRVP01000022.1"/>
</dbReference>
<dbReference type="Proteomes" id="UP001143545">
    <property type="component" value="Unassembled WGS sequence"/>
</dbReference>
<dbReference type="CDD" id="cd01065">
    <property type="entry name" value="NAD_bind_Shikimate_DH"/>
    <property type="match status" value="1"/>
</dbReference>
<dbReference type="Gene3D" id="3.40.50.10860">
    <property type="entry name" value="Leucine Dehydrogenase, chain A, domain 1"/>
    <property type="match status" value="1"/>
</dbReference>
<dbReference type="AlphaFoldDB" id="A0A9W6EVE0"/>
<dbReference type="GO" id="GO:0019632">
    <property type="term" value="P:shikimate metabolic process"/>
    <property type="evidence" value="ECO:0007669"/>
    <property type="project" value="TreeGrafter"/>
</dbReference>
<dbReference type="GO" id="GO:0005829">
    <property type="term" value="C:cytosol"/>
    <property type="evidence" value="ECO:0007669"/>
    <property type="project" value="TreeGrafter"/>
</dbReference>
<dbReference type="EMBL" id="BRVP01000022">
    <property type="protein sequence ID" value="GLB53704.1"/>
    <property type="molecule type" value="Genomic_DNA"/>
</dbReference>
<dbReference type="InterPro" id="IPR013708">
    <property type="entry name" value="Shikimate_DH-bd_N"/>
</dbReference>
<evidence type="ECO:0000256" key="2">
    <source>
        <dbReference type="ARBA" id="ARBA00023002"/>
    </source>
</evidence>
<dbReference type="Gene3D" id="3.40.50.720">
    <property type="entry name" value="NAD(P)-binding Rossmann-like Domain"/>
    <property type="match status" value="1"/>
</dbReference>
<dbReference type="GO" id="GO:0004764">
    <property type="term" value="F:shikimate 3-dehydrogenase (NADP+) activity"/>
    <property type="evidence" value="ECO:0007669"/>
    <property type="project" value="InterPro"/>
</dbReference>
<gene>
    <name evidence="5" type="primary">aroE</name>
    <name evidence="5" type="ORF">NBRC110019_27450</name>
</gene>